<keyword evidence="2" id="KW-1133">Transmembrane helix</keyword>
<gene>
    <name evidence="3" type="ORF">AU468_02600</name>
</gene>
<feature type="coiled-coil region" evidence="1">
    <location>
        <begin position="80"/>
        <end position="132"/>
    </location>
</feature>
<sequence length="201" mass="23286">MGALPQILLLMLLVLGLTVGGLLWFDYLGLIDTRDSFAPLLRLVGRETRQVFDEPDDIMLMDRLRLEAFQEALRLQAEELSLQRDRLASYEQDLEKREQELAAAEKEMEEREVSLNERLRAYENRRAVLEQNSRYLTSMRPAEAVEILKGYDDQLMIETFRVTEELAARAGQMSLVSVWLSSLPPERAADIQRKMTLRPDE</sequence>
<accession>A0A2S4JYX8</accession>
<keyword evidence="1" id="KW-0175">Coiled coil</keyword>
<evidence type="ECO:0000256" key="2">
    <source>
        <dbReference type="SAM" id="Phobius"/>
    </source>
</evidence>
<dbReference type="InterPro" id="IPR058225">
    <property type="entry name" value="FlbB-like"/>
</dbReference>
<feature type="transmembrane region" description="Helical" evidence="2">
    <location>
        <begin position="6"/>
        <end position="25"/>
    </location>
</feature>
<keyword evidence="2" id="KW-0472">Membrane</keyword>
<organism evidence="3 4">
    <name type="scientific">Alkalispirochaeta sphaeroplastigenens</name>
    <dbReference type="NCBI Taxonomy" id="1187066"/>
    <lineage>
        <taxon>Bacteria</taxon>
        <taxon>Pseudomonadati</taxon>
        <taxon>Spirochaetota</taxon>
        <taxon>Spirochaetia</taxon>
        <taxon>Spirochaetales</taxon>
        <taxon>Spirochaetaceae</taxon>
        <taxon>Alkalispirochaeta</taxon>
    </lineage>
</organism>
<reference evidence="4" key="1">
    <citation type="submission" date="2015-12" db="EMBL/GenBank/DDBJ databases">
        <authorList>
            <person name="Lodha T.D."/>
            <person name="Chintalapati S."/>
            <person name="Chintalapati V.R."/>
            <person name="Sravanthi T."/>
        </authorList>
    </citation>
    <scope>NUCLEOTIDE SEQUENCE [LARGE SCALE GENOMIC DNA]</scope>
    <source>
        <strain evidence="4">JC133</strain>
    </source>
</reference>
<name>A0A2S4JYX8_9SPIO</name>
<dbReference type="EMBL" id="LPWH01000007">
    <property type="protein sequence ID" value="POR04722.1"/>
    <property type="molecule type" value="Genomic_DNA"/>
</dbReference>
<keyword evidence="4" id="KW-1185">Reference proteome</keyword>
<dbReference type="NCBIfam" id="NF047368">
    <property type="entry name" value="collar_FlbB"/>
    <property type="match status" value="1"/>
</dbReference>
<dbReference type="AlphaFoldDB" id="A0A2S4JYX8"/>
<dbReference type="Proteomes" id="UP000237350">
    <property type="component" value="Unassembled WGS sequence"/>
</dbReference>
<evidence type="ECO:0000313" key="3">
    <source>
        <dbReference type="EMBL" id="POR04722.1"/>
    </source>
</evidence>
<comment type="caution">
    <text evidence="3">The sequence shown here is derived from an EMBL/GenBank/DDBJ whole genome shotgun (WGS) entry which is preliminary data.</text>
</comment>
<evidence type="ECO:0008006" key="5">
    <source>
        <dbReference type="Google" id="ProtNLM"/>
    </source>
</evidence>
<keyword evidence="2" id="KW-0812">Transmembrane</keyword>
<evidence type="ECO:0000313" key="4">
    <source>
        <dbReference type="Proteomes" id="UP000237350"/>
    </source>
</evidence>
<evidence type="ECO:0000256" key="1">
    <source>
        <dbReference type="SAM" id="Coils"/>
    </source>
</evidence>
<protein>
    <recommendedName>
        <fullName evidence="5">Flagellar protein FlbB</fullName>
    </recommendedName>
</protein>
<proteinExistence type="predicted"/>